<evidence type="ECO:0000313" key="4">
    <source>
        <dbReference type="Proteomes" id="UP000054937"/>
    </source>
</evidence>
<reference evidence="3 4" key="1">
    <citation type="journal article" date="2015" name="Sci. Rep.">
        <title>Genome of the facultative scuticociliatosis pathogen Pseudocohnilembus persalinus provides insight into its virulence through horizontal gene transfer.</title>
        <authorList>
            <person name="Xiong J."/>
            <person name="Wang G."/>
            <person name="Cheng J."/>
            <person name="Tian M."/>
            <person name="Pan X."/>
            <person name="Warren A."/>
            <person name="Jiang C."/>
            <person name="Yuan D."/>
            <person name="Miao W."/>
        </authorList>
    </citation>
    <scope>NUCLEOTIDE SEQUENCE [LARGE SCALE GENOMIC DNA]</scope>
    <source>
        <strain evidence="3">36N120E</strain>
    </source>
</reference>
<evidence type="ECO:0000256" key="2">
    <source>
        <dbReference type="SAM" id="MobiDB-lite"/>
    </source>
</evidence>
<accession>A0A0V0R2V4</accession>
<protein>
    <submittedName>
        <fullName evidence="3">Uncharacterized protein</fullName>
    </submittedName>
</protein>
<dbReference type="Proteomes" id="UP000054937">
    <property type="component" value="Unassembled WGS sequence"/>
</dbReference>
<sequence>MDKMKPEEKMNFIRSIIDDKMQNLKLNDKRQAKQHFDNVKKELQNIKKDSKKINNEPNKLKKKLVQDSQKLQKKLDNFQQKQKEVDQIIKSINQKMISQKKFFDNQKAEDKNKLNKNVVISYDDEVEDYNNQKNIKQNTLDHYQEQKRYYNNLYYQINQVKNQNNNIDTNKILNDEEEMEQNKNQDRNGKKEKVIQEGKTEQSKKIDYDMPKTKKQWVIREQNKYLEEEIKMTKKSRFYAYEYKKQTKLLSQIGKVMDSYGLLEEDKYKQIQMVKYLLNEKQKEQQLEDFLPPMLMQQVDQKKKKLLQERLEIEKDLDDLQINDTINEEEHDNIITGKNQQANKNLEHFLRKIVQLDIGAPLLNYGRIQQLQDAMRAFKVTDPEAYLKYFYLRYIQHEDEQKSEFDNLNENEQKQENNENYQTNIDINVQQNKYDEGQIDQNLKSSNFQTEISDQPEFSQNSIQKINQNSFEQIVPDQSQRQDIRQSTKQCINESQKAYKHQDDIKNEKQIISLQNIKIFDQNNDLIQNTVESNFENDTQQDDIQILHKFLTGNQIDISDEELDRRIERNFKEFKQILKLLENDKKIESVSQIKPKTNVRKRKKVDYFQLLDKKPWQKKQNIESKAYTQNIEIDFQKKQNKNEKQKEQEENEEGEKAVKSVLKGIDDFLLYHQKKNNVKNMIFEKWAQKKMVNTDKQRKGVYSQQGAHRPKF</sequence>
<feature type="coiled-coil region" evidence="1">
    <location>
        <begin position="29"/>
        <end position="88"/>
    </location>
</feature>
<evidence type="ECO:0000256" key="1">
    <source>
        <dbReference type="SAM" id="Coils"/>
    </source>
</evidence>
<gene>
    <name evidence="3" type="ORF">PPERSA_08945</name>
</gene>
<feature type="region of interest" description="Disordered" evidence="2">
    <location>
        <begin position="636"/>
        <end position="656"/>
    </location>
</feature>
<feature type="coiled-coil region" evidence="1">
    <location>
        <begin position="296"/>
        <end position="323"/>
    </location>
</feature>
<organism evidence="3 4">
    <name type="scientific">Pseudocohnilembus persalinus</name>
    <name type="common">Ciliate</name>
    <dbReference type="NCBI Taxonomy" id="266149"/>
    <lineage>
        <taxon>Eukaryota</taxon>
        <taxon>Sar</taxon>
        <taxon>Alveolata</taxon>
        <taxon>Ciliophora</taxon>
        <taxon>Intramacronucleata</taxon>
        <taxon>Oligohymenophorea</taxon>
        <taxon>Scuticociliatia</taxon>
        <taxon>Philasterida</taxon>
        <taxon>Pseudocohnilembidae</taxon>
        <taxon>Pseudocohnilembus</taxon>
    </lineage>
</organism>
<proteinExistence type="predicted"/>
<feature type="compositionally biased region" description="Basic and acidic residues" evidence="2">
    <location>
        <begin position="180"/>
        <end position="204"/>
    </location>
</feature>
<keyword evidence="1" id="KW-0175">Coiled coil</keyword>
<comment type="caution">
    <text evidence="3">The sequence shown here is derived from an EMBL/GenBank/DDBJ whole genome shotgun (WGS) entry which is preliminary data.</text>
</comment>
<name>A0A0V0R2V4_PSEPJ</name>
<dbReference type="AlphaFoldDB" id="A0A0V0R2V4"/>
<dbReference type="EMBL" id="LDAU01000057">
    <property type="protein sequence ID" value="KRX08841.1"/>
    <property type="molecule type" value="Genomic_DNA"/>
</dbReference>
<keyword evidence="4" id="KW-1185">Reference proteome</keyword>
<feature type="region of interest" description="Disordered" evidence="2">
    <location>
        <begin position="178"/>
        <end position="204"/>
    </location>
</feature>
<evidence type="ECO:0000313" key="3">
    <source>
        <dbReference type="EMBL" id="KRX08841.1"/>
    </source>
</evidence>
<dbReference type="InParanoid" id="A0A0V0R2V4"/>